<dbReference type="EMBL" id="AY619685">
    <property type="protein sequence ID" value="AAT38577.1"/>
    <property type="molecule type" value="Genomic_DNA"/>
</dbReference>
<gene>
    <name evidence="3" type="ORF">eBACHOT4E07.16</name>
</gene>
<protein>
    <submittedName>
        <fullName evidence="3">Predicted flavoprotein oxygenase DIM6 NTAB family</fullName>
    </submittedName>
</protein>
<dbReference type="PANTHER" id="PTHR30466">
    <property type="entry name" value="FLAVIN REDUCTASE"/>
    <property type="match status" value="1"/>
</dbReference>
<dbReference type="InterPro" id="IPR050268">
    <property type="entry name" value="NADH-dep_flavin_reductase"/>
</dbReference>
<evidence type="ECO:0000256" key="1">
    <source>
        <dbReference type="ARBA" id="ARBA00023002"/>
    </source>
</evidence>
<dbReference type="Pfam" id="PF01613">
    <property type="entry name" value="Flavin_Reduct"/>
    <property type="match status" value="1"/>
</dbReference>
<dbReference type="PANTHER" id="PTHR30466:SF1">
    <property type="entry name" value="FMN REDUCTASE (NADH) RUTF"/>
    <property type="match status" value="1"/>
</dbReference>
<feature type="domain" description="Flavin reductase like" evidence="2">
    <location>
        <begin position="11"/>
        <end position="154"/>
    </location>
</feature>
<proteinExistence type="predicted"/>
<keyword evidence="1" id="KW-0560">Oxidoreductase</keyword>
<accession>Q6IVS1</accession>
<reference evidence="3" key="1">
    <citation type="journal article" date="2004" name="Environ. Microbiol.">
        <title>Different SAR86 subgroups harbour divergent proteorhodopsins.</title>
        <authorList>
            <person name="Sabehi G."/>
            <person name="Beja O."/>
            <person name="Suzuki M.T."/>
            <person name="Preston C.M."/>
            <person name="DeLong E.F."/>
        </authorList>
    </citation>
    <scope>NUCLEOTIDE SEQUENCE</scope>
</reference>
<dbReference type="SMART" id="SM00903">
    <property type="entry name" value="Flavin_Reduct"/>
    <property type="match status" value="1"/>
</dbReference>
<dbReference type="InterPro" id="IPR002563">
    <property type="entry name" value="Flavin_Rdtase-like_dom"/>
</dbReference>
<dbReference type="AlphaFoldDB" id="Q6IVS1"/>
<organism evidence="3">
    <name type="scientific">uncultured gamma proteobacterium eBACHOT4E07</name>
    <dbReference type="NCBI Taxonomy" id="279908"/>
    <lineage>
        <taxon>Bacteria</taxon>
        <taxon>Pseudomonadati</taxon>
        <taxon>Pseudomonadota</taxon>
        <taxon>Gammaproteobacteria</taxon>
        <taxon>SAR86 cluster</taxon>
        <taxon>environmental samples</taxon>
    </lineage>
</organism>
<dbReference type="InterPro" id="IPR012349">
    <property type="entry name" value="Split_barrel_FMN-bd"/>
</dbReference>
<evidence type="ECO:0000313" key="3">
    <source>
        <dbReference type="EMBL" id="AAT38577.1"/>
    </source>
</evidence>
<dbReference type="GO" id="GO:0042602">
    <property type="term" value="F:riboflavin reductase (NADPH) activity"/>
    <property type="evidence" value="ECO:0007669"/>
    <property type="project" value="TreeGrafter"/>
</dbReference>
<dbReference type="SUPFAM" id="SSF50475">
    <property type="entry name" value="FMN-binding split barrel"/>
    <property type="match status" value="1"/>
</dbReference>
<dbReference type="Gene3D" id="2.30.110.10">
    <property type="entry name" value="Electron Transport, Fmn-binding Protein, Chain A"/>
    <property type="match status" value="1"/>
</dbReference>
<dbReference type="GO" id="GO:0010181">
    <property type="term" value="F:FMN binding"/>
    <property type="evidence" value="ECO:0007669"/>
    <property type="project" value="InterPro"/>
</dbReference>
<sequence>MSIQDNFRLAMRRYVYSVSILSNKDFDGNSNAITVSSVTSISMDPPSLLVCINKNSRIHNSLTVGSKFCINLLNKDQEDLSNICSDDDKYDQRFNDKNWNLDDVPFLANAQSNIFCSIENVTSFHTHSIIVGLVEDSKYKNEIKTLTYVDGEYS</sequence>
<evidence type="ECO:0000259" key="2">
    <source>
        <dbReference type="SMART" id="SM00903"/>
    </source>
</evidence>
<name>Q6IVS1_9GAMM</name>